<evidence type="ECO:0000256" key="10">
    <source>
        <dbReference type="ARBA" id="ARBA00023175"/>
    </source>
</evidence>
<dbReference type="Gene3D" id="3.40.50.300">
    <property type="entry name" value="P-loop containing nucleotide triphosphate hydrolases"/>
    <property type="match status" value="3"/>
</dbReference>
<dbReference type="InterPro" id="IPR043160">
    <property type="entry name" value="Dynein_C_barrel"/>
</dbReference>
<dbReference type="GO" id="GO:0030286">
    <property type="term" value="C:dynein complex"/>
    <property type="evidence" value="ECO:0007669"/>
    <property type="project" value="UniProtKB-KW"/>
</dbReference>
<evidence type="ECO:0000256" key="12">
    <source>
        <dbReference type="ARBA" id="ARBA00023273"/>
    </source>
</evidence>
<feature type="domain" description="Dynein heavy chain AAA lid" evidence="18">
    <location>
        <begin position="1154"/>
        <end position="1292"/>
    </location>
</feature>
<reference evidence="20" key="1">
    <citation type="submission" date="2015-04" db="EMBL/GenBank/DDBJ databases">
        <title>The genome sequence of the plant pathogenic Rhizarian Plasmodiophora brassicae reveals insights in its biotrophic life cycle and the origin of chitin synthesis.</title>
        <authorList>
            <person name="Schwelm A."/>
            <person name="Fogelqvist J."/>
            <person name="Knaust A."/>
            <person name="Julke S."/>
            <person name="Lilja T."/>
            <person name="Dhandapani V."/>
            <person name="Bonilla-Rosso G."/>
            <person name="Karlsson M."/>
            <person name="Shevchenko A."/>
            <person name="Choi S.R."/>
            <person name="Kim H.G."/>
            <person name="Park J.Y."/>
            <person name="Lim Y.P."/>
            <person name="Ludwig-Muller J."/>
            <person name="Dixelius C."/>
        </authorList>
    </citation>
    <scope>NUCLEOTIDE SEQUENCE</scope>
    <source>
        <tissue evidence="20">Potato root galls</tissue>
    </source>
</reference>
<dbReference type="Gene3D" id="1.10.8.720">
    <property type="entry name" value="Region D6 of dynein motor"/>
    <property type="match status" value="1"/>
</dbReference>
<dbReference type="FunFam" id="3.40.50.300:FF:001145">
    <property type="entry name" value="Putative dynein heavy chain"/>
    <property type="match status" value="1"/>
</dbReference>
<dbReference type="Gene3D" id="1.10.8.1220">
    <property type="match status" value="1"/>
</dbReference>
<dbReference type="FunFam" id="1.20.920.20:FF:000006">
    <property type="entry name" value="Dynein, axonemal, heavy chain 6"/>
    <property type="match status" value="1"/>
</dbReference>
<feature type="domain" description="Dynein heavy chain C-terminal" evidence="19">
    <location>
        <begin position="1299"/>
        <end position="1598"/>
    </location>
</feature>
<name>A0A0H5R821_9EUKA</name>
<dbReference type="FunFam" id="1.10.8.1220:FF:000001">
    <property type="entry name" value="Dynein axonemal heavy chain 5"/>
    <property type="match status" value="1"/>
</dbReference>
<dbReference type="GO" id="GO:0007018">
    <property type="term" value="P:microtubule-based movement"/>
    <property type="evidence" value="ECO:0007669"/>
    <property type="project" value="InterPro"/>
</dbReference>
<dbReference type="GO" id="GO:0045505">
    <property type="term" value="F:dynein intermediate chain binding"/>
    <property type="evidence" value="ECO:0007669"/>
    <property type="project" value="InterPro"/>
</dbReference>
<dbReference type="Gene3D" id="6.10.140.1060">
    <property type="match status" value="1"/>
</dbReference>
<evidence type="ECO:0000256" key="5">
    <source>
        <dbReference type="ARBA" id="ARBA00022741"/>
    </source>
</evidence>
<dbReference type="PANTHER" id="PTHR22878">
    <property type="entry name" value="DYNEIN HEAVY CHAIN 6, AXONEMAL-LIKE-RELATED"/>
    <property type="match status" value="1"/>
</dbReference>
<evidence type="ECO:0000256" key="4">
    <source>
        <dbReference type="ARBA" id="ARBA00022701"/>
    </source>
</evidence>
<proteinExistence type="predicted"/>
<feature type="non-terminal residue" evidence="20">
    <location>
        <position position="1"/>
    </location>
</feature>
<evidence type="ECO:0000256" key="6">
    <source>
        <dbReference type="ARBA" id="ARBA00022840"/>
    </source>
</evidence>
<evidence type="ECO:0000256" key="1">
    <source>
        <dbReference type="ARBA" id="ARBA00004138"/>
    </source>
</evidence>
<feature type="domain" description="Dynein heavy chain coiled coil stalk" evidence="15">
    <location>
        <begin position="165"/>
        <end position="511"/>
    </location>
</feature>
<evidence type="ECO:0000256" key="3">
    <source>
        <dbReference type="ARBA" id="ARBA00022490"/>
    </source>
</evidence>
<evidence type="ECO:0000259" key="16">
    <source>
        <dbReference type="Pfam" id="PF12780"/>
    </source>
</evidence>
<dbReference type="PANTHER" id="PTHR22878:SF73">
    <property type="entry name" value="DYNEIN AXONEMAL HEAVY CHAIN 1"/>
    <property type="match status" value="1"/>
</dbReference>
<accession>A0A0H5R821</accession>
<organism evidence="20">
    <name type="scientific">Spongospora subterranea</name>
    <dbReference type="NCBI Taxonomy" id="70186"/>
    <lineage>
        <taxon>Eukaryota</taxon>
        <taxon>Sar</taxon>
        <taxon>Rhizaria</taxon>
        <taxon>Endomyxa</taxon>
        <taxon>Phytomyxea</taxon>
        <taxon>Plasmodiophorida</taxon>
        <taxon>Plasmodiophoridae</taxon>
        <taxon>Spongospora</taxon>
    </lineage>
</organism>
<dbReference type="FunFam" id="1.20.1270.280:FF:000001">
    <property type="entry name" value="dynein heavy chain 7, axonemal"/>
    <property type="match status" value="1"/>
</dbReference>
<evidence type="ECO:0000256" key="8">
    <source>
        <dbReference type="ARBA" id="ARBA00023054"/>
    </source>
</evidence>
<dbReference type="InterPro" id="IPR041228">
    <property type="entry name" value="Dynein_C"/>
</dbReference>
<comment type="subcellular location">
    <subcellularLocation>
        <location evidence="1">Cell projection</location>
        <location evidence="1">Cilium</location>
    </subcellularLocation>
    <subcellularLocation>
        <location evidence="2">Cytoplasm</location>
        <location evidence="2">Cytoskeleton</location>
    </subcellularLocation>
</comment>
<evidence type="ECO:0000259" key="18">
    <source>
        <dbReference type="Pfam" id="PF18198"/>
    </source>
</evidence>
<dbReference type="GO" id="GO:0051959">
    <property type="term" value="F:dynein light intermediate chain binding"/>
    <property type="evidence" value="ECO:0007669"/>
    <property type="project" value="InterPro"/>
</dbReference>
<evidence type="ECO:0000256" key="9">
    <source>
        <dbReference type="ARBA" id="ARBA00023069"/>
    </source>
</evidence>
<evidence type="ECO:0000259" key="17">
    <source>
        <dbReference type="Pfam" id="PF12781"/>
    </source>
</evidence>
<dbReference type="GO" id="GO:0005524">
    <property type="term" value="F:ATP binding"/>
    <property type="evidence" value="ECO:0007669"/>
    <property type="project" value="UniProtKB-KW"/>
</dbReference>
<dbReference type="FunFam" id="1.10.8.720:FF:000001">
    <property type="entry name" value="dynein heavy chain 7, axonemal"/>
    <property type="match status" value="1"/>
</dbReference>
<evidence type="ECO:0000256" key="13">
    <source>
        <dbReference type="SAM" id="Coils"/>
    </source>
</evidence>
<dbReference type="InterPro" id="IPR026983">
    <property type="entry name" value="DHC"/>
</dbReference>
<dbReference type="InterPro" id="IPR042219">
    <property type="entry name" value="AAA_lid_11_sf"/>
</dbReference>
<keyword evidence="10" id="KW-0505">Motor protein</keyword>
<evidence type="ECO:0000259" key="14">
    <source>
        <dbReference type="Pfam" id="PF03028"/>
    </source>
</evidence>
<protein>
    <submittedName>
        <fullName evidence="20">Uncharacterized protein</fullName>
    </submittedName>
</protein>
<feature type="domain" description="Dynein heavy chain AAA module D4" evidence="16">
    <location>
        <begin position="1"/>
        <end position="151"/>
    </location>
</feature>
<dbReference type="Pfam" id="PF12780">
    <property type="entry name" value="AAA_8"/>
    <property type="match status" value="1"/>
</dbReference>
<feature type="coiled-coil region" evidence="13">
    <location>
        <begin position="396"/>
        <end position="444"/>
    </location>
</feature>
<evidence type="ECO:0000259" key="19">
    <source>
        <dbReference type="Pfam" id="PF18199"/>
    </source>
</evidence>
<evidence type="ECO:0000259" key="15">
    <source>
        <dbReference type="Pfam" id="PF12777"/>
    </source>
</evidence>
<dbReference type="GO" id="GO:0008569">
    <property type="term" value="F:minus-end-directed microtubule motor activity"/>
    <property type="evidence" value="ECO:0007669"/>
    <property type="project" value="InterPro"/>
</dbReference>
<evidence type="ECO:0000256" key="7">
    <source>
        <dbReference type="ARBA" id="ARBA00023017"/>
    </source>
</evidence>
<evidence type="ECO:0000313" key="20">
    <source>
        <dbReference type="EMBL" id="CRZ04444.1"/>
    </source>
</evidence>
<keyword evidence="8 13" id="KW-0175">Coiled coil</keyword>
<evidence type="ECO:0000256" key="11">
    <source>
        <dbReference type="ARBA" id="ARBA00023212"/>
    </source>
</evidence>
<dbReference type="Gene3D" id="3.10.490.20">
    <property type="match status" value="1"/>
</dbReference>
<dbReference type="InterPro" id="IPR027417">
    <property type="entry name" value="P-loop_NTPase"/>
</dbReference>
<sequence length="1602" mass="180336">GDVPNLYSGEDLETIFNACRIDCQRRKLAPTKANIYSMFISRVRTNLHICLCMSPMGEAFRTRLRMFPALVNCCTIDWFSPWPTEALRCVALSGLTEEDLSLGHIEPIVNMFVVIHQSVERYSVVYRDLLRRHNYVTPTSYLELLATFKRLLAVTRKEVGGLRDKLQNGVDKLEQSAEAVAKLQVELTNKQPILVKTQEEVETMMKQITIDKKDADSTREVVAKQEADAQAKAAECKAIKDDAQKDLDLALPALEEAVSCLKMLKKSDIDEVKAMKKPPAGVLITVQATCILFNIAPIKKNDPDNVGKKITDYWEPASAKLFKDAKKFLDMLMTYDKDNIPGDLIEKIRPFMEREDFTPVAIEKASKACKAICQWVRAMFTYDTVAKGVEPKRIALHGAEQELEKVNATLAEAVARLQSVENRIATLEANYIEAVQKKEALATEVAQCKVKLVRAEKLVGGLGGERKRWSEAVKDLSIAYTRVVGDILVSAGTVAYLGAFTGEFRTNIVKEWHEKLRQHDIVFSNGCTVSSTLGNPVAIRSWNMYGLPTDTLSIENGIIMAKSVRWPLLIDPQGQANKFIKGMGKAQAKNGMDVVKLTDNFSRTLENGIRFGKWCMIENIGLDLDPALEPVLLRQTFMINGVPHITLGESTIPYSNDFQFFMTTKLPNPHYSPELQVRVTLLNFTITRAGLQDQMLGIVVSKESPELEIKKNRLVVSNTKMKEELQEIEDKILRLLSSSQGDILDDEELINTLASSQNTSREINEKVAEAEVVEKEIDISRAGYIPVAFRASLLYFCIADLANIDPMYQYSLQWFANLFLLSIENAAPSDILVQRLANLNAHFTKSLYEAICRSVFERHKSLFSFLLCVQIMQGDNLIDPDEWRFLVGGGAPTKTIERPVNWIAEDMWQSILALSDLPNFKQIEECFMRLEGSQIFKSYCDASDPHLQPIPSPFQEKLSTFQQLLVLRCLRPDKVGDGIENFIVKQMGREFIEPPAYDLCGSFATSTYKTPLVFVLSPGADPAEDVMRFADDMGMRDKLRSTSLGKGQGVFAERYIQAACRSGGWVLLQNCHLAVSWLPALEMITEGLADRTDVNPQFRLWLTSLPTSQFPVSILQDGVKMTNEPPKGLRANLTRSYMGFTDESLDDCSKPEPFKSLVFALCFFHANILERRKFGPLGWNIPYRFTEPDLQVCISQLRDFINMFEEIPYQVIHFLTYDINYGGRVTDDIDRRTIRTVLDDFVNPDVLKPGYTFSGSGTYHTISAANRDDYLSYIKSLPSTSAPEVFGLHDNADIAYAREETNSLFNSILSILPRVVSGSGKSREDIVSETAQRIRGVIPAVLDIESITKLYPTSYNESMNTVLVQEAIRYNRLLTKIIDTLVGLEKALKGAMVMTGELEGMSDSLFKNQVPEMWASVAYPSLLNLSAWVNDLIARMAFINGWIKNGTPNVFWISGFFFPQAFLTGTLQNYARRHCKPIDTISFSFRVMPGTEQQPKVTDGCLIRGLFLEGARWDPIQESLVESLPKELFVTMPIIWLAPVVHRVEPKSGIYRCPVYKILTRTGQLSTTGHSTNFIMFCELPTRDHPSKWIKAGTALFCGLRY</sequence>
<dbReference type="FunFam" id="3.40.50.300:FF:000362">
    <property type="entry name" value="Dynein, axonemal, heavy chain 6"/>
    <property type="match status" value="1"/>
</dbReference>
<feature type="coiled-coil region" evidence="13">
    <location>
        <begin position="711"/>
        <end position="738"/>
    </location>
</feature>
<feature type="domain" description="Dynein heavy chain region D6 P-loop" evidence="14">
    <location>
        <begin position="1009"/>
        <end position="1122"/>
    </location>
</feature>
<dbReference type="InterPro" id="IPR004273">
    <property type="entry name" value="Dynein_heavy_D6_P-loop"/>
</dbReference>
<keyword evidence="5" id="KW-0547">Nucleotide-binding</keyword>
<dbReference type="Pfam" id="PF18199">
    <property type="entry name" value="Dynein_C"/>
    <property type="match status" value="1"/>
</dbReference>
<keyword evidence="6" id="KW-0067">ATP-binding</keyword>
<dbReference type="FunFam" id="3.10.490.20:FF:000009">
    <property type="entry name" value="Dynein heavy chain 4"/>
    <property type="match status" value="1"/>
</dbReference>
<dbReference type="InterPro" id="IPR024743">
    <property type="entry name" value="Dynein_HC_stalk"/>
</dbReference>
<dbReference type="EMBL" id="HACM01004002">
    <property type="protein sequence ID" value="CRZ04444.1"/>
    <property type="molecule type" value="Transcribed_RNA"/>
</dbReference>
<dbReference type="InterPro" id="IPR024317">
    <property type="entry name" value="Dynein_heavy_chain_D4_dom"/>
</dbReference>
<keyword evidence="9" id="KW-0969">Cilium</keyword>
<dbReference type="GO" id="GO:0005874">
    <property type="term" value="C:microtubule"/>
    <property type="evidence" value="ECO:0007669"/>
    <property type="project" value="UniProtKB-KW"/>
</dbReference>
<keyword evidence="4" id="KW-0493">Microtubule</keyword>
<dbReference type="Pfam" id="PF12781">
    <property type="entry name" value="AAA_9"/>
    <property type="match status" value="1"/>
</dbReference>
<dbReference type="Gene3D" id="1.20.1270.280">
    <property type="match status" value="1"/>
</dbReference>
<keyword evidence="11" id="KW-0206">Cytoskeleton</keyword>
<keyword evidence="7" id="KW-0243">Dynein</keyword>
<keyword evidence="3" id="KW-0963">Cytoplasm</keyword>
<dbReference type="InterPro" id="IPR035706">
    <property type="entry name" value="AAA_9"/>
</dbReference>
<keyword evidence="12" id="KW-0966">Cell projection</keyword>
<dbReference type="Gene3D" id="1.20.920.20">
    <property type="match status" value="1"/>
</dbReference>
<dbReference type="InterPro" id="IPR041658">
    <property type="entry name" value="AAA_lid_11"/>
</dbReference>
<feature type="domain" description="Dynein heavy chain ATP-binding dynein motor region" evidence="17">
    <location>
        <begin position="540"/>
        <end position="763"/>
    </location>
</feature>
<dbReference type="Pfam" id="PF12777">
    <property type="entry name" value="MT"/>
    <property type="match status" value="1"/>
</dbReference>
<dbReference type="GO" id="GO:0005929">
    <property type="term" value="C:cilium"/>
    <property type="evidence" value="ECO:0007669"/>
    <property type="project" value="UniProtKB-SubCell"/>
</dbReference>
<dbReference type="Pfam" id="PF03028">
    <property type="entry name" value="Dynein_heavy"/>
    <property type="match status" value="1"/>
</dbReference>
<evidence type="ECO:0000256" key="2">
    <source>
        <dbReference type="ARBA" id="ARBA00004245"/>
    </source>
</evidence>
<dbReference type="Pfam" id="PF18198">
    <property type="entry name" value="AAA_lid_11"/>
    <property type="match status" value="1"/>
</dbReference>